<feature type="transmembrane region" description="Helical" evidence="7">
    <location>
        <begin position="411"/>
        <end position="435"/>
    </location>
</feature>
<dbReference type="PANTHER" id="PTHR30250">
    <property type="entry name" value="PST FAMILY PREDICTED COLANIC ACID TRANSPORTER"/>
    <property type="match status" value="1"/>
</dbReference>
<protein>
    <submittedName>
        <fullName evidence="8">Lipopolysaccharide biosynthesis protein</fullName>
    </submittedName>
</protein>
<keyword evidence="9" id="KW-1185">Reference proteome</keyword>
<keyword evidence="6 7" id="KW-0472">Membrane</keyword>
<feature type="transmembrane region" description="Helical" evidence="7">
    <location>
        <begin position="447"/>
        <end position="470"/>
    </location>
</feature>
<feature type="transmembrane region" description="Helical" evidence="7">
    <location>
        <begin position="288"/>
        <end position="305"/>
    </location>
</feature>
<feature type="transmembrane region" description="Helical" evidence="7">
    <location>
        <begin position="146"/>
        <end position="167"/>
    </location>
</feature>
<keyword evidence="4 7" id="KW-0812">Transmembrane</keyword>
<dbReference type="RefSeq" id="WP_311341570.1">
    <property type="nucleotide sequence ID" value="NZ_JAVRHS010000014.1"/>
</dbReference>
<evidence type="ECO:0000256" key="3">
    <source>
        <dbReference type="ARBA" id="ARBA00022475"/>
    </source>
</evidence>
<gene>
    <name evidence="8" type="ORF">RM533_12535</name>
</gene>
<feature type="transmembrane region" description="Helical" evidence="7">
    <location>
        <begin position="381"/>
        <end position="399"/>
    </location>
</feature>
<name>A0ABU2ZK68_9SPHN</name>
<evidence type="ECO:0000256" key="1">
    <source>
        <dbReference type="ARBA" id="ARBA00004651"/>
    </source>
</evidence>
<dbReference type="Pfam" id="PF13440">
    <property type="entry name" value="Polysacc_synt_3"/>
    <property type="match status" value="1"/>
</dbReference>
<feature type="transmembrane region" description="Helical" evidence="7">
    <location>
        <begin position="358"/>
        <end position="375"/>
    </location>
</feature>
<evidence type="ECO:0000256" key="4">
    <source>
        <dbReference type="ARBA" id="ARBA00022692"/>
    </source>
</evidence>
<feature type="transmembrane region" description="Helical" evidence="7">
    <location>
        <begin position="89"/>
        <end position="108"/>
    </location>
</feature>
<comment type="subcellular location">
    <subcellularLocation>
        <location evidence="1">Cell membrane</location>
        <topology evidence="1">Multi-pass membrane protein</topology>
    </subcellularLocation>
</comment>
<dbReference type="Proteomes" id="UP001259803">
    <property type="component" value="Unassembled WGS sequence"/>
</dbReference>
<feature type="transmembrane region" description="Helical" evidence="7">
    <location>
        <begin position="317"/>
        <end position="337"/>
    </location>
</feature>
<evidence type="ECO:0000313" key="9">
    <source>
        <dbReference type="Proteomes" id="UP001259803"/>
    </source>
</evidence>
<feature type="transmembrane region" description="Helical" evidence="7">
    <location>
        <begin position="114"/>
        <end position="134"/>
    </location>
</feature>
<evidence type="ECO:0000256" key="5">
    <source>
        <dbReference type="ARBA" id="ARBA00022989"/>
    </source>
</evidence>
<proteinExistence type="inferred from homology"/>
<keyword evidence="5 7" id="KW-1133">Transmembrane helix</keyword>
<dbReference type="EMBL" id="JAVRHS010000014">
    <property type="protein sequence ID" value="MDT0576995.1"/>
    <property type="molecule type" value="Genomic_DNA"/>
</dbReference>
<evidence type="ECO:0000313" key="8">
    <source>
        <dbReference type="EMBL" id="MDT0576995.1"/>
    </source>
</evidence>
<dbReference type="PANTHER" id="PTHR30250:SF10">
    <property type="entry name" value="LIPOPOLYSACCHARIDE BIOSYNTHESIS PROTEIN WZXC"/>
    <property type="match status" value="1"/>
</dbReference>
<feature type="transmembrane region" description="Helical" evidence="7">
    <location>
        <begin position="173"/>
        <end position="192"/>
    </location>
</feature>
<feature type="transmembrane region" description="Helical" evidence="7">
    <location>
        <begin position="44"/>
        <end position="68"/>
    </location>
</feature>
<organism evidence="8 9">
    <name type="scientific">Croceicoccus esteveae</name>
    <dbReference type="NCBI Taxonomy" id="3075597"/>
    <lineage>
        <taxon>Bacteria</taxon>
        <taxon>Pseudomonadati</taxon>
        <taxon>Pseudomonadota</taxon>
        <taxon>Alphaproteobacteria</taxon>
        <taxon>Sphingomonadales</taxon>
        <taxon>Erythrobacteraceae</taxon>
        <taxon>Croceicoccus</taxon>
    </lineage>
</organism>
<evidence type="ECO:0000256" key="7">
    <source>
        <dbReference type="SAM" id="Phobius"/>
    </source>
</evidence>
<sequence>MSSILGRMVSGSLWLSGARAITNALGFVSTIVLARLLLPADFGLVALGATVLAIITAVTEMSLSQALVHHPDPREDHFHTAWTLSAARGLLLALLMCVAARPLVWIYDEPRLELVIYAFAASVLIGGLGNPRQIMLTKELIFWQQFMLNVVGRLATVFTSIMVAIVWQSYWALIAGVIAGQVITTVLTYFVLPFRPRLGLKHAGELWSFSVWLTLGQAINTINWRFDQLLVGNILGKAALGFYSVGDNLAQMPTREATAPLTGTLFPALARIAHDPDRLRHAYHRAQALITFVALPVGIGFALVAKPLVLVAMGEKWLPAVPVIQALSAVFALITLGSMVQPLAMAKGHTKQLFRRDLQMFCIRLPIIIGGTVLFGLPGLIYSRVITGLLAAAVNMWLVRQLIRLSITDQVLANGRSLIAGAAMAAAVLWLQHALDTPAASVGWDQILAIAASVATGAVVYPGVAFGLWFMRGRPAGPESEALKIPAMIRGRRGDPEIGQKA</sequence>
<evidence type="ECO:0000256" key="6">
    <source>
        <dbReference type="ARBA" id="ARBA00023136"/>
    </source>
</evidence>
<keyword evidence="3" id="KW-1003">Cell membrane</keyword>
<dbReference type="CDD" id="cd13127">
    <property type="entry name" value="MATE_tuaB_like"/>
    <property type="match status" value="1"/>
</dbReference>
<comment type="similarity">
    <text evidence="2">Belongs to the polysaccharide synthase family.</text>
</comment>
<evidence type="ECO:0000256" key="2">
    <source>
        <dbReference type="ARBA" id="ARBA00007430"/>
    </source>
</evidence>
<feature type="transmembrane region" description="Helical" evidence="7">
    <location>
        <begin position="20"/>
        <end position="38"/>
    </location>
</feature>
<dbReference type="InterPro" id="IPR050833">
    <property type="entry name" value="Poly_Biosynth_Transport"/>
</dbReference>
<comment type="caution">
    <text evidence="8">The sequence shown here is derived from an EMBL/GenBank/DDBJ whole genome shotgun (WGS) entry which is preliminary data.</text>
</comment>
<accession>A0ABU2ZK68</accession>
<reference evidence="8 9" key="1">
    <citation type="submission" date="2023-09" db="EMBL/GenBank/DDBJ databases">
        <authorList>
            <person name="Rey-Velasco X."/>
        </authorList>
    </citation>
    <scope>NUCLEOTIDE SEQUENCE [LARGE SCALE GENOMIC DNA]</scope>
    <source>
        <strain evidence="8 9">F390</strain>
    </source>
</reference>